<organism evidence="15 16">
    <name type="scientific">Paenibacillus odorifer</name>
    <dbReference type="NCBI Taxonomy" id="189426"/>
    <lineage>
        <taxon>Bacteria</taxon>
        <taxon>Bacillati</taxon>
        <taxon>Bacillota</taxon>
        <taxon>Bacilli</taxon>
        <taxon>Bacillales</taxon>
        <taxon>Paenibacillaceae</taxon>
        <taxon>Paenibacillus</taxon>
    </lineage>
</organism>
<keyword evidence="7" id="KW-0418">Kinase</keyword>
<evidence type="ECO:0000313" key="15">
    <source>
        <dbReference type="EMBL" id="OMD21148.1"/>
    </source>
</evidence>
<dbReference type="CDD" id="cd00082">
    <property type="entry name" value="HisKA"/>
    <property type="match status" value="1"/>
</dbReference>
<dbReference type="Gene3D" id="3.40.50.2300">
    <property type="match status" value="1"/>
</dbReference>
<dbReference type="PANTHER" id="PTHR43047">
    <property type="entry name" value="TWO-COMPONENT HISTIDINE PROTEIN KINASE"/>
    <property type="match status" value="1"/>
</dbReference>
<dbReference type="SUPFAM" id="SSF52172">
    <property type="entry name" value="CheY-like"/>
    <property type="match status" value="1"/>
</dbReference>
<evidence type="ECO:0000256" key="9">
    <source>
        <dbReference type="ARBA" id="ARBA00023012"/>
    </source>
</evidence>
<evidence type="ECO:0000256" key="11">
    <source>
        <dbReference type="PROSITE-ProRule" id="PRU00169"/>
    </source>
</evidence>
<dbReference type="InterPro" id="IPR003661">
    <property type="entry name" value="HisK_dim/P_dom"/>
</dbReference>
<dbReference type="FunFam" id="3.30.565.10:FF:000010">
    <property type="entry name" value="Sensor histidine kinase RcsC"/>
    <property type="match status" value="1"/>
</dbReference>
<dbReference type="GO" id="GO:0005886">
    <property type="term" value="C:plasma membrane"/>
    <property type="evidence" value="ECO:0007669"/>
    <property type="project" value="TreeGrafter"/>
</dbReference>
<keyword evidence="4 11" id="KW-0597">Phosphoprotein</keyword>
<comment type="caution">
    <text evidence="15">The sequence shown here is derived from an EMBL/GenBank/DDBJ whole genome shotgun (WGS) entry which is preliminary data.</text>
</comment>
<dbReference type="InterPro" id="IPR003594">
    <property type="entry name" value="HATPase_dom"/>
</dbReference>
<dbReference type="EMBL" id="MKQP01000082">
    <property type="protein sequence ID" value="OMD21148.1"/>
    <property type="molecule type" value="Genomic_DNA"/>
</dbReference>
<dbReference type="Pfam" id="PF00072">
    <property type="entry name" value="Response_reg"/>
    <property type="match status" value="1"/>
</dbReference>
<keyword evidence="9" id="KW-0902">Two-component regulatory system</keyword>
<dbReference type="KEGG" id="pod:PODO_17475"/>
<keyword evidence="12" id="KW-0812">Transmembrane</keyword>
<evidence type="ECO:0000259" key="13">
    <source>
        <dbReference type="PROSITE" id="PS50109"/>
    </source>
</evidence>
<dbReference type="InterPro" id="IPR004358">
    <property type="entry name" value="Sig_transdc_His_kin-like_C"/>
</dbReference>
<dbReference type="InterPro" id="IPR010559">
    <property type="entry name" value="Sig_transdc_His_kin_internal"/>
</dbReference>
<dbReference type="InterPro" id="IPR001789">
    <property type="entry name" value="Sig_transdc_resp-reg_receiver"/>
</dbReference>
<reference evidence="15 16" key="1">
    <citation type="submission" date="2016-10" db="EMBL/GenBank/DDBJ databases">
        <title>Paenibacillus species isolates.</title>
        <authorList>
            <person name="Beno S.M."/>
        </authorList>
    </citation>
    <scope>NUCLEOTIDE SEQUENCE [LARGE SCALE GENOMIC DNA]</scope>
    <source>
        <strain evidence="15 16">FSL H7-0604</strain>
    </source>
</reference>
<keyword evidence="6" id="KW-0547">Nucleotide-binding</keyword>
<dbReference type="SUPFAM" id="SSF55874">
    <property type="entry name" value="ATPase domain of HSP90 chaperone/DNA topoisomerase II/histidine kinase"/>
    <property type="match status" value="2"/>
</dbReference>
<feature type="transmembrane region" description="Helical" evidence="12">
    <location>
        <begin position="258"/>
        <end position="275"/>
    </location>
</feature>
<keyword evidence="5" id="KW-0808">Transferase</keyword>
<dbReference type="Gene3D" id="1.10.287.130">
    <property type="match status" value="1"/>
</dbReference>
<dbReference type="PROSITE" id="PS50109">
    <property type="entry name" value="HIS_KIN"/>
    <property type="match status" value="2"/>
</dbReference>
<feature type="transmembrane region" description="Helical" evidence="12">
    <location>
        <begin position="287"/>
        <end position="311"/>
    </location>
</feature>
<keyword evidence="8" id="KW-0067">ATP-binding</keyword>
<proteinExistence type="inferred from homology"/>
<dbReference type="SUPFAM" id="SSF47384">
    <property type="entry name" value="Homodimeric domain of signal transducing histidine kinase"/>
    <property type="match status" value="1"/>
</dbReference>
<feature type="domain" description="Histidine kinase" evidence="13">
    <location>
        <begin position="460"/>
        <end position="678"/>
    </location>
</feature>
<feature type="transmembrane region" description="Helical" evidence="12">
    <location>
        <begin position="228"/>
        <end position="251"/>
    </location>
</feature>
<evidence type="ECO:0000256" key="1">
    <source>
        <dbReference type="ARBA" id="ARBA00000085"/>
    </source>
</evidence>
<dbReference type="Pfam" id="PF06580">
    <property type="entry name" value="His_kinase"/>
    <property type="match status" value="1"/>
</dbReference>
<accession>A0A1R0WTS8</accession>
<evidence type="ECO:0000256" key="12">
    <source>
        <dbReference type="SAM" id="Phobius"/>
    </source>
</evidence>
<dbReference type="SMART" id="SM00448">
    <property type="entry name" value="REC"/>
    <property type="match status" value="1"/>
</dbReference>
<evidence type="ECO:0000256" key="8">
    <source>
        <dbReference type="ARBA" id="ARBA00022840"/>
    </source>
</evidence>
<dbReference type="InterPro" id="IPR036097">
    <property type="entry name" value="HisK_dim/P_sf"/>
</dbReference>
<protein>
    <recommendedName>
        <fullName evidence="10">Circadian input-output histidine kinase CikA</fullName>
        <ecNumber evidence="3">2.7.13.3</ecNumber>
    </recommendedName>
</protein>
<feature type="domain" description="Histidine kinase" evidence="13">
    <location>
        <begin position="943"/>
        <end position="1043"/>
    </location>
</feature>
<name>A0A1R0WTS8_9BACL</name>
<dbReference type="PROSITE" id="PS50110">
    <property type="entry name" value="RESPONSE_REGULATORY"/>
    <property type="match status" value="1"/>
</dbReference>
<evidence type="ECO:0000313" key="16">
    <source>
        <dbReference type="Proteomes" id="UP000187465"/>
    </source>
</evidence>
<keyword evidence="12" id="KW-0472">Membrane</keyword>
<dbReference type="AlphaFoldDB" id="A0A1R0WTS8"/>
<dbReference type="InterPro" id="IPR036890">
    <property type="entry name" value="HATPase_C_sf"/>
</dbReference>
<evidence type="ECO:0000259" key="14">
    <source>
        <dbReference type="PROSITE" id="PS50110"/>
    </source>
</evidence>
<feature type="transmembrane region" description="Helical" evidence="12">
    <location>
        <begin position="349"/>
        <end position="372"/>
    </location>
</feature>
<dbReference type="Pfam" id="PF00512">
    <property type="entry name" value="HisKA"/>
    <property type="match status" value="1"/>
</dbReference>
<gene>
    <name evidence="15" type="ORF">BJP51_32200</name>
</gene>
<dbReference type="GO" id="GO:0009927">
    <property type="term" value="F:histidine phosphotransfer kinase activity"/>
    <property type="evidence" value="ECO:0007669"/>
    <property type="project" value="TreeGrafter"/>
</dbReference>
<feature type="domain" description="Response regulatory" evidence="14">
    <location>
        <begin position="716"/>
        <end position="833"/>
    </location>
</feature>
<feature type="modified residue" description="4-aspartylphosphate" evidence="11">
    <location>
        <position position="766"/>
    </location>
</feature>
<evidence type="ECO:0000256" key="2">
    <source>
        <dbReference type="ARBA" id="ARBA00006402"/>
    </source>
</evidence>
<dbReference type="GO" id="GO:0005524">
    <property type="term" value="F:ATP binding"/>
    <property type="evidence" value="ECO:0007669"/>
    <property type="project" value="UniProtKB-KW"/>
</dbReference>
<evidence type="ECO:0000256" key="10">
    <source>
        <dbReference type="ARBA" id="ARBA00074306"/>
    </source>
</evidence>
<feature type="transmembrane region" description="Helical" evidence="12">
    <location>
        <begin position="411"/>
        <end position="434"/>
    </location>
</feature>
<dbReference type="Proteomes" id="UP000187465">
    <property type="component" value="Unassembled WGS sequence"/>
</dbReference>
<feature type="transmembrane region" description="Helical" evidence="12">
    <location>
        <begin position="20"/>
        <end position="39"/>
    </location>
</feature>
<keyword evidence="12" id="KW-1133">Transmembrane helix</keyword>
<dbReference type="EC" id="2.7.13.3" evidence="3"/>
<feature type="transmembrane region" description="Helical" evidence="12">
    <location>
        <begin position="323"/>
        <end position="343"/>
    </location>
</feature>
<evidence type="ECO:0000256" key="3">
    <source>
        <dbReference type="ARBA" id="ARBA00012438"/>
    </source>
</evidence>
<dbReference type="PRINTS" id="PR00344">
    <property type="entry name" value="BCTRLSENSOR"/>
</dbReference>
<evidence type="ECO:0000256" key="6">
    <source>
        <dbReference type="ARBA" id="ARBA00022741"/>
    </source>
</evidence>
<evidence type="ECO:0000256" key="7">
    <source>
        <dbReference type="ARBA" id="ARBA00022777"/>
    </source>
</evidence>
<dbReference type="InterPro" id="IPR005467">
    <property type="entry name" value="His_kinase_dom"/>
</dbReference>
<evidence type="ECO:0000256" key="5">
    <source>
        <dbReference type="ARBA" id="ARBA00022679"/>
    </source>
</evidence>
<dbReference type="SMART" id="SM00387">
    <property type="entry name" value="HATPase_c"/>
    <property type="match status" value="2"/>
</dbReference>
<feature type="transmembrane region" description="Helical" evidence="12">
    <location>
        <begin position="384"/>
        <end position="405"/>
    </location>
</feature>
<dbReference type="InterPro" id="IPR011006">
    <property type="entry name" value="CheY-like_superfamily"/>
</dbReference>
<comment type="catalytic activity">
    <reaction evidence="1">
        <text>ATP + protein L-histidine = ADP + protein N-phospho-L-histidine.</text>
        <dbReference type="EC" id="2.7.13.3"/>
    </reaction>
</comment>
<dbReference type="PANTHER" id="PTHR43047:SF72">
    <property type="entry name" value="OSMOSENSING HISTIDINE PROTEIN KINASE SLN1"/>
    <property type="match status" value="1"/>
</dbReference>
<dbReference type="Pfam" id="PF02518">
    <property type="entry name" value="HATPase_c"/>
    <property type="match status" value="2"/>
</dbReference>
<sequence>MLQLYSSIKGADTMLKRTLLIYLIGLILLSAIPLSILMGHDKQGSHLQVQHGVMDLAAWDYEQDKIIKLDGEWEFYWNHLLTPEHFRAGSADIPASSAWMEVPSRWNGNIVNGSPLPAFGSATYRMVLKNLPVSGVFALKKTNIRFSSRIFVNGQSVIEDGNPAANEADYRSGNIPQIGLFSSDKGDVEIIIQVSNFDYVNGGIPVSLSFGEEAAMMEVQQKSTAREFSTVAILGTLALIFFICFGAASLYRKQDYSLLVFATICLLFAIYHGLIGERSLLLFFPKLSFIMLYKVKDISSISCFIVLAIFFYQMHKSIISLKFTQAITIVLGSFIILVAILPIRSYTVIYPYVIILYELMLIWMLCRVATLYIRSAEVNRIKLLLMFMAILAINLYSIDIILFALSIKENLWLGQFYIVAFNIIMIVLIVLRFFEAYHTIDEMKNQLIGLDKIKDEFLSNTSHELKTPLNAIVNITATLLDGVEGPVNEKQAQNLAIVIGSGRRLTHMVNELLDYSKMKYGDITLYKSKLDLKAVVDSVIGIHSFLLGEKSILLVNRVASNFPMVNADGNRLIQIFHNLVDNAIKFTEQGEIEISARVIQEWVEVRVADTGLGISPEMQERIFKAFEQVDEAEIHSHGGTGLGLSITKKLVELHGGNIAVESTVGKGSVFIFTLPRWDKAVKPITRPTLKAVHSYKELSFSHGGYPLYIKGEIDEPILVVDDDFANLQSMINLFKLEKYSIVVVNRGQMALEELAKNTDFFLVVLDITMPDISGYEVLQKIRERFTPFELPVLMLTAKNRVSDMKMSMDNGANDYVGKPFEAEELMARVKSLTRLRASVKTAKDAEIAFLRSQIKPHFLYNALNSIAELCVEEPEKAEELTLQLSQYLRSSFDFKQLDSLTSLENEIELVEAYINIEKARFGARLNVEYDVRVNTDYRIPPLILQPLVENAIRHGLMSNLRGGTVNISVKELENSVISFIVEDNGSGMSEHKLKEVMKSDVDKRGVGLWNISQRIKLLYGKNIHIQSAEGLGTTVSFEIPIQQLKRMGG</sequence>
<dbReference type="CDD" id="cd16922">
    <property type="entry name" value="HATPase_EvgS-ArcB-TorS-like"/>
    <property type="match status" value="1"/>
</dbReference>
<dbReference type="GO" id="GO:0000155">
    <property type="term" value="F:phosphorelay sensor kinase activity"/>
    <property type="evidence" value="ECO:0007669"/>
    <property type="project" value="InterPro"/>
</dbReference>
<dbReference type="SMART" id="SM00388">
    <property type="entry name" value="HisKA"/>
    <property type="match status" value="1"/>
</dbReference>
<evidence type="ECO:0000256" key="4">
    <source>
        <dbReference type="ARBA" id="ARBA00022553"/>
    </source>
</evidence>
<dbReference type="Gene3D" id="3.30.565.10">
    <property type="entry name" value="Histidine kinase-like ATPase, C-terminal domain"/>
    <property type="match status" value="2"/>
</dbReference>
<comment type="similarity">
    <text evidence="2">In the N-terminal section; belongs to the phytochrome family.</text>
</comment>